<dbReference type="Pfam" id="PF13302">
    <property type="entry name" value="Acetyltransf_3"/>
    <property type="match status" value="1"/>
</dbReference>
<dbReference type="RefSeq" id="WP_204402510.1">
    <property type="nucleotide sequence ID" value="NZ_JAFBEE010000012.1"/>
</dbReference>
<evidence type="ECO:0000313" key="3">
    <source>
        <dbReference type="Proteomes" id="UP001314796"/>
    </source>
</evidence>
<dbReference type="InterPro" id="IPR000182">
    <property type="entry name" value="GNAT_dom"/>
</dbReference>
<dbReference type="PROSITE" id="PS51186">
    <property type="entry name" value="GNAT"/>
    <property type="match status" value="1"/>
</dbReference>
<dbReference type="PANTHER" id="PTHR43415">
    <property type="entry name" value="SPERMIDINE N(1)-ACETYLTRANSFERASE"/>
    <property type="match status" value="1"/>
</dbReference>
<dbReference type="PANTHER" id="PTHR43415:SF3">
    <property type="entry name" value="GNAT-FAMILY ACETYLTRANSFERASE"/>
    <property type="match status" value="1"/>
</dbReference>
<evidence type="ECO:0000259" key="1">
    <source>
        <dbReference type="PROSITE" id="PS51186"/>
    </source>
</evidence>
<sequence length="157" mass="18384">MEMESNYRLRKVTHNDCKLVFEWANDEIVRLNSFNVEPIIYENHVDWFRKKLESNNSFMYIFEVDSVEVGIIRLDKIHDNSYLINYSIAKEYRGKGYATLLLKLVKETYKNSVLVGKVKATNIGSLKAFIKAGYLEENQEDIKIYYSIEGSHIEGRA</sequence>
<dbReference type="Gene3D" id="3.40.630.30">
    <property type="match status" value="1"/>
</dbReference>
<proteinExistence type="predicted"/>
<dbReference type="Proteomes" id="UP001314796">
    <property type="component" value="Unassembled WGS sequence"/>
</dbReference>
<protein>
    <submittedName>
        <fullName evidence="2">Spore coat polysaccharide biosynthesis protein SpsF</fullName>
    </submittedName>
</protein>
<reference evidence="2 3" key="1">
    <citation type="submission" date="2021-01" db="EMBL/GenBank/DDBJ databases">
        <title>Genomic Encyclopedia of Type Strains, Phase IV (KMG-IV): sequencing the most valuable type-strain genomes for metagenomic binning, comparative biology and taxonomic classification.</title>
        <authorList>
            <person name="Goeker M."/>
        </authorList>
    </citation>
    <scope>NUCLEOTIDE SEQUENCE [LARGE SCALE GENOMIC DNA]</scope>
    <source>
        <strain evidence="2 3">DSM 25890</strain>
    </source>
</reference>
<name>A0ABS2NR03_9FIRM</name>
<feature type="domain" description="N-acetyltransferase" evidence="1">
    <location>
        <begin position="7"/>
        <end position="157"/>
    </location>
</feature>
<dbReference type="EMBL" id="JAFBEE010000012">
    <property type="protein sequence ID" value="MBM7615379.1"/>
    <property type="molecule type" value="Genomic_DNA"/>
</dbReference>
<accession>A0ABS2NR03</accession>
<keyword evidence="3" id="KW-1185">Reference proteome</keyword>
<dbReference type="InterPro" id="IPR016181">
    <property type="entry name" value="Acyl_CoA_acyltransferase"/>
</dbReference>
<gene>
    <name evidence="2" type="ORF">JOC73_001949</name>
</gene>
<evidence type="ECO:0000313" key="2">
    <source>
        <dbReference type="EMBL" id="MBM7615379.1"/>
    </source>
</evidence>
<dbReference type="CDD" id="cd04301">
    <property type="entry name" value="NAT_SF"/>
    <property type="match status" value="1"/>
</dbReference>
<organism evidence="2 3">
    <name type="scientific">Alkaliphilus hydrothermalis</name>
    <dbReference type="NCBI Taxonomy" id="1482730"/>
    <lineage>
        <taxon>Bacteria</taxon>
        <taxon>Bacillati</taxon>
        <taxon>Bacillota</taxon>
        <taxon>Clostridia</taxon>
        <taxon>Peptostreptococcales</taxon>
        <taxon>Natronincolaceae</taxon>
        <taxon>Alkaliphilus</taxon>
    </lineage>
</organism>
<comment type="caution">
    <text evidence="2">The sequence shown here is derived from an EMBL/GenBank/DDBJ whole genome shotgun (WGS) entry which is preliminary data.</text>
</comment>
<dbReference type="SUPFAM" id="SSF55729">
    <property type="entry name" value="Acyl-CoA N-acyltransferases (Nat)"/>
    <property type="match status" value="1"/>
</dbReference>